<dbReference type="SUPFAM" id="SSF48317">
    <property type="entry name" value="Acid phosphatase/Vanadium-dependent haloperoxidase"/>
    <property type="match status" value="1"/>
</dbReference>
<evidence type="ECO:0000313" key="4">
    <source>
        <dbReference type="Proteomes" id="UP000597617"/>
    </source>
</evidence>
<dbReference type="Pfam" id="PF01569">
    <property type="entry name" value="PAP2"/>
    <property type="match status" value="1"/>
</dbReference>
<keyword evidence="1" id="KW-0472">Membrane</keyword>
<keyword evidence="1" id="KW-0812">Transmembrane</keyword>
<sequence>MNALDYSIIAFINQFARKSGFFDSVVAQFVTNNLLKGGVLSILLWFLWFSASAANRNRVRQVLIGTLMGALLAMLIARVLVHELPFRARPLYNKELHFVAPIADWRTNQVASFTDLNSMPSDTATLVFSMVTGIMLVSRRIGLVALVYAVIFICLPRMYEGVHNPTDLLAGAAIGTSCVLLATRSRSLQRVAAPVLSFGKRYPGLLYACLFFFTSQVSSMFDDVREFLSFFLMTH</sequence>
<dbReference type="RefSeq" id="WP_196283568.1">
    <property type="nucleotide sequence ID" value="NZ_JADQDQ010000010.1"/>
</dbReference>
<evidence type="ECO:0000259" key="2">
    <source>
        <dbReference type="SMART" id="SM00014"/>
    </source>
</evidence>
<dbReference type="PANTHER" id="PTHR14969:SF13">
    <property type="entry name" value="AT30094P"/>
    <property type="match status" value="1"/>
</dbReference>
<accession>A0ABS0ILH2</accession>
<evidence type="ECO:0000313" key="3">
    <source>
        <dbReference type="EMBL" id="MBF9239214.1"/>
    </source>
</evidence>
<organism evidence="3 4">
    <name type="scientific">Hymenobacter jeongseonensis</name>
    <dbReference type="NCBI Taxonomy" id="2791027"/>
    <lineage>
        <taxon>Bacteria</taxon>
        <taxon>Pseudomonadati</taxon>
        <taxon>Bacteroidota</taxon>
        <taxon>Cytophagia</taxon>
        <taxon>Cytophagales</taxon>
        <taxon>Hymenobacteraceae</taxon>
        <taxon>Hymenobacter</taxon>
    </lineage>
</organism>
<dbReference type="InterPro" id="IPR036938">
    <property type="entry name" value="PAP2/HPO_sf"/>
</dbReference>
<keyword evidence="1" id="KW-1133">Transmembrane helix</keyword>
<dbReference type="PANTHER" id="PTHR14969">
    <property type="entry name" value="SPHINGOSINE-1-PHOSPHATE PHOSPHOHYDROLASE"/>
    <property type="match status" value="1"/>
</dbReference>
<dbReference type="Gene3D" id="1.20.144.10">
    <property type="entry name" value="Phosphatidic acid phosphatase type 2/haloperoxidase"/>
    <property type="match status" value="1"/>
</dbReference>
<feature type="domain" description="Phosphatidic acid phosphatase type 2/haloperoxidase" evidence="2">
    <location>
        <begin position="63"/>
        <end position="183"/>
    </location>
</feature>
<dbReference type="Proteomes" id="UP000597617">
    <property type="component" value="Unassembled WGS sequence"/>
</dbReference>
<dbReference type="SMART" id="SM00014">
    <property type="entry name" value="acidPPc"/>
    <property type="match status" value="1"/>
</dbReference>
<comment type="caution">
    <text evidence="3">The sequence shown here is derived from an EMBL/GenBank/DDBJ whole genome shotgun (WGS) entry which is preliminary data.</text>
</comment>
<feature type="transmembrane region" description="Helical" evidence="1">
    <location>
        <begin position="34"/>
        <end position="51"/>
    </location>
</feature>
<dbReference type="InterPro" id="IPR000326">
    <property type="entry name" value="PAP2/HPO"/>
</dbReference>
<feature type="transmembrane region" description="Helical" evidence="1">
    <location>
        <begin position="141"/>
        <end position="159"/>
    </location>
</feature>
<name>A0ABS0ILH2_9BACT</name>
<dbReference type="EMBL" id="JADQDQ010000010">
    <property type="protein sequence ID" value="MBF9239214.1"/>
    <property type="molecule type" value="Genomic_DNA"/>
</dbReference>
<reference evidence="3 4" key="1">
    <citation type="submission" date="2020-11" db="EMBL/GenBank/DDBJ databases">
        <authorList>
            <person name="Kim M.K."/>
        </authorList>
    </citation>
    <scope>NUCLEOTIDE SEQUENCE [LARGE SCALE GENOMIC DNA]</scope>
    <source>
        <strain evidence="3 4">BT683</strain>
    </source>
</reference>
<proteinExistence type="predicted"/>
<gene>
    <name evidence="3" type="ORF">I2I05_17555</name>
</gene>
<feature type="transmembrane region" description="Helical" evidence="1">
    <location>
        <begin position="63"/>
        <end position="81"/>
    </location>
</feature>
<evidence type="ECO:0000256" key="1">
    <source>
        <dbReference type="SAM" id="Phobius"/>
    </source>
</evidence>
<keyword evidence="4" id="KW-1185">Reference proteome</keyword>
<protein>
    <submittedName>
        <fullName evidence="3">Phosphatase PAP2 family protein</fullName>
    </submittedName>
</protein>